<dbReference type="Pfam" id="PF13714">
    <property type="entry name" value="PEP_mutase"/>
    <property type="match status" value="1"/>
</dbReference>
<gene>
    <name evidence="1" type="ORF">H7965_27745</name>
</gene>
<dbReference type="InterPro" id="IPR039556">
    <property type="entry name" value="ICL/PEPM"/>
</dbReference>
<dbReference type="PANTHER" id="PTHR42905:SF16">
    <property type="entry name" value="CARBOXYPHOSPHONOENOLPYRUVATE PHOSPHONOMUTASE-LIKE PROTEIN (AFU_ORTHOLOGUE AFUA_5G07230)"/>
    <property type="match status" value="1"/>
</dbReference>
<name>A0A9X0R612_9PROT</name>
<dbReference type="InterPro" id="IPR015813">
    <property type="entry name" value="Pyrv/PenolPyrv_kinase-like_dom"/>
</dbReference>
<dbReference type="Gene3D" id="3.20.20.60">
    <property type="entry name" value="Phosphoenolpyruvate-binding domains"/>
    <property type="match status" value="1"/>
</dbReference>
<dbReference type="InterPro" id="IPR040442">
    <property type="entry name" value="Pyrv_kinase-like_dom_sf"/>
</dbReference>
<dbReference type="GO" id="GO:0016829">
    <property type="term" value="F:lyase activity"/>
    <property type="evidence" value="ECO:0007669"/>
    <property type="project" value="UniProtKB-KW"/>
</dbReference>
<reference evidence="1" key="1">
    <citation type="submission" date="2020-08" db="EMBL/GenBank/DDBJ databases">
        <authorList>
            <person name="Hu Y."/>
            <person name="Nguyen S.V."/>
            <person name="Li F."/>
            <person name="Fanning S."/>
        </authorList>
    </citation>
    <scope>NUCLEOTIDE SEQUENCE</scope>
    <source>
        <strain evidence="1">SYSU D8009</strain>
    </source>
</reference>
<keyword evidence="1" id="KW-0456">Lyase</keyword>
<evidence type="ECO:0000313" key="1">
    <source>
        <dbReference type="EMBL" id="MBC4019037.1"/>
    </source>
</evidence>
<protein>
    <submittedName>
        <fullName evidence="1">Isocitrate lyase/phosphoenolpyruvate mutase family protein</fullName>
    </submittedName>
</protein>
<dbReference type="SUPFAM" id="SSF51621">
    <property type="entry name" value="Phosphoenolpyruvate/pyruvate domain"/>
    <property type="match status" value="1"/>
</dbReference>
<evidence type="ECO:0000313" key="2">
    <source>
        <dbReference type="Proteomes" id="UP000600101"/>
    </source>
</evidence>
<dbReference type="CDD" id="cd00377">
    <property type="entry name" value="ICL_PEPM"/>
    <property type="match status" value="1"/>
</dbReference>
<dbReference type="RefSeq" id="WP_186773772.1">
    <property type="nucleotide sequence ID" value="NZ_JACOMF010000110.1"/>
</dbReference>
<proteinExistence type="predicted"/>
<sequence length="271" mass="27912">MAGSTVMAGGPGTRFRDLHEGAGPFILANAWSVGSAMRLEAMGFAAIGTSSAALAAEYGLPDNQAGRDRVLSHAAALAAATSLPVSADLEDGFGPGPEDCAETIRMAISAGLAGGSIEDFTGDEMRPIHDFDLAGARVAAAAAAAKASGTGFVLTARAENHAWGREDLADTIARLRAFEAVGADVLFAPNLPSMDAVRAVCAAVKRPVNVLMGPTSPDWTLEELRAAGVRRVSLGHAVAKVAEETWTAAAAGVLRNGRFRYRSAVVERLGR</sequence>
<dbReference type="EMBL" id="JACOMF010000110">
    <property type="protein sequence ID" value="MBC4019037.1"/>
    <property type="molecule type" value="Genomic_DNA"/>
</dbReference>
<keyword evidence="2" id="KW-1185">Reference proteome</keyword>
<dbReference type="Proteomes" id="UP000600101">
    <property type="component" value="Unassembled WGS sequence"/>
</dbReference>
<dbReference type="AlphaFoldDB" id="A0A9X0R612"/>
<dbReference type="PANTHER" id="PTHR42905">
    <property type="entry name" value="PHOSPHOENOLPYRUVATE CARBOXYLASE"/>
    <property type="match status" value="1"/>
</dbReference>
<organism evidence="1 2">
    <name type="scientific">Siccirubricoccus deserti</name>
    <dbReference type="NCBI Taxonomy" id="2013562"/>
    <lineage>
        <taxon>Bacteria</taxon>
        <taxon>Pseudomonadati</taxon>
        <taxon>Pseudomonadota</taxon>
        <taxon>Alphaproteobacteria</taxon>
        <taxon>Acetobacterales</taxon>
        <taxon>Roseomonadaceae</taxon>
        <taxon>Siccirubricoccus</taxon>
    </lineage>
</organism>
<comment type="caution">
    <text evidence="1">The sequence shown here is derived from an EMBL/GenBank/DDBJ whole genome shotgun (WGS) entry which is preliminary data.</text>
</comment>
<accession>A0A9X0R612</accession>